<dbReference type="InterPro" id="IPR001307">
    <property type="entry name" value="Thiosulphate_STrfase_CS"/>
</dbReference>
<dbReference type="PANTHER" id="PTHR10953">
    <property type="entry name" value="UBIQUITIN-ACTIVATING ENZYME E1"/>
    <property type="match status" value="1"/>
</dbReference>
<dbReference type="PROSITE" id="PS50206">
    <property type="entry name" value="RHODANESE_3"/>
    <property type="match status" value="1"/>
</dbReference>
<comment type="similarity">
    <text evidence="1">Belongs to the HesA/MoeB/ThiF family.</text>
</comment>
<keyword evidence="3" id="KW-0547">Nucleotide-binding</keyword>
<reference evidence="14 15" key="1">
    <citation type="submission" date="2014-01" db="EMBL/GenBank/DDBJ databases">
        <title>Complete genome sequence of ionizing-radiation resistance bacterium Hymenobacter swuensis DY53.</title>
        <authorList>
            <person name="Jung J.-H."/>
            <person name="Jeong S.-W."/>
            <person name="Joe M.-H."/>
            <person name="Cho y.-j."/>
            <person name="Kim M.-K."/>
            <person name="Lim S.-Y."/>
        </authorList>
    </citation>
    <scope>NUCLEOTIDE SEQUENCE [LARGE SCALE GENOMIC DNA]</scope>
    <source>
        <strain evidence="14 15">DY53</strain>
    </source>
</reference>
<dbReference type="EMBL" id="CP007145">
    <property type="protein sequence ID" value="AHJ99656.1"/>
    <property type="molecule type" value="Genomic_DNA"/>
</dbReference>
<evidence type="ECO:0000256" key="5">
    <source>
        <dbReference type="ARBA" id="ARBA00052218"/>
    </source>
</evidence>
<dbReference type="Pfam" id="PF00899">
    <property type="entry name" value="ThiF"/>
    <property type="match status" value="1"/>
</dbReference>
<dbReference type="EC" id="2.7.7.80" evidence="8"/>
<dbReference type="Pfam" id="PF00581">
    <property type="entry name" value="Rhodanese"/>
    <property type="match status" value="1"/>
</dbReference>
<dbReference type="InterPro" id="IPR001763">
    <property type="entry name" value="Rhodanese-like_dom"/>
</dbReference>
<name>W8FAJ4_9BACT</name>
<gene>
    <name evidence="14" type="ORF">Hsw_4061</name>
</gene>
<evidence type="ECO:0000256" key="11">
    <source>
        <dbReference type="ARBA" id="ARBA00075328"/>
    </source>
</evidence>
<evidence type="ECO:0000256" key="7">
    <source>
        <dbReference type="ARBA" id="ARBA00063809"/>
    </source>
</evidence>
<sequence>MKSLARRVTDWTGRLSERPVLLAPGAYGRTGPADACGGNCWPFSGGGPSLRLHLSFAMLTSEERQIYRRHLQLPEIGEAGQEKMKAARVLVVGAGGLGCPILQYLAAAGVGTLGIVDADKVDRSNLQRQILYGPADLGQPKAATAAQALRRLNPLVNIEVHNCRATLGNVRELVSRYDLVIDGSDNFPTRYLLNDACVSYNKPLISGAIYKFEGQVSVFNYQGGPTYRCLFPQPPSATEAPNCDATGVLGVLPGLMGTAQATEALKVILGIGEVLSGRLWLFDALTFQTRTLKFTRRPEQAALTLDTANTADYADLCGAGVTSISVTELHERLTSTHPPFLLDVREPHEYAVGHLPGATLLPLSSLEKGVATLPKQHPVVVYCRSGARSAQAVERLQTNFGLTNLLNLEGGMLAWESEVKNEVLG</sequence>
<evidence type="ECO:0000259" key="13">
    <source>
        <dbReference type="PROSITE" id="PS50206"/>
    </source>
</evidence>
<evidence type="ECO:0000313" key="14">
    <source>
        <dbReference type="EMBL" id="AHJ99656.1"/>
    </source>
</evidence>
<dbReference type="InterPro" id="IPR036873">
    <property type="entry name" value="Rhodanese-like_dom_sf"/>
</dbReference>
<evidence type="ECO:0000256" key="8">
    <source>
        <dbReference type="ARBA" id="ARBA00066884"/>
    </source>
</evidence>
<organism evidence="14 15">
    <name type="scientific">Hymenobacter swuensis DY53</name>
    <dbReference type="NCBI Taxonomy" id="1227739"/>
    <lineage>
        <taxon>Bacteria</taxon>
        <taxon>Pseudomonadati</taxon>
        <taxon>Bacteroidota</taxon>
        <taxon>Cytophagia</taxon>
        <taxon>Cytophagales</taxon>
        <taxon>Hymenobacteraceae</taxon>
        <taxon>Hymenobacter</taxon>
    </lineage>
</organism>
<dbReference type="PROSITE" id="PS00380">
    <property type="entry name" value="RHODANESE_1"/>
    <property type="match status" value="1"/>
</dbReference>
<comment type="subunit">
    <text evidence="7">Homodimer. Forms a stable heterotetrameric complex of 2 MoeB and 2 MoaD during adenylation of MoaD.</text>
</comment>
<dbReference type="Proteomes" id="UP000019423">
    <property type="component" value="Chromosome"/>
</dbReference>
<proteinExistence type="inferred from homology"/>
<evidence type="ECO:0000256" key="6">
    <source>
        <dbReference type="ARBA" id="ARBA00055169"/>
    </source>
</evidence>
<dbReference type="GO" id="GO:0005829">
    <property type="term" value="C:cytosol"/>
    <property type="evidence" value="ECO:0007669"/>
    <property type="project" value="TreeGrafter"/>
</dbReference>
<evidence type="ECO:0000313" key="15">
    <source>
        <dbReference type="Proteomes" id="UP000019423"/>
    </source>
</evidence>
<evidence type="ECO:0000256" key="4">
    <source>
        <dbReference type="ARBA" id="ARBA00022840"/>
    </source>
</evidence>
<dbReference type="SMART" id="SM00450">
    <property type="entry name" value="RHOD"/>
    <property type="match status" value="1"/>
</dbReference>
<dbReference type="Gene3D" id="3.40.50.720">
    <property type="entry name" value="NAD(P)-binding Rossmann-like Domain"/>
    <property type="match status" value="1"/>
</dbReference>
<evidence type="ECO:0000256" key="3">
    <source>
        <dbReference type="ARBA" id="ARBA00022741"/>
    </source>
</evidence>
<dbReference type="Gene3D" id="3.40.250.10">
    <property type="entry name" value="Rhodanese-like domain"/>
    <property type="match status" value="1"/>
</dbReference>
<dbReference type="FunFam" id="3.40.50.720:FF:000033">
    <property type="entry name" value="Adenylyltransferase and sulfurtransferase MOCS3"/>
    <property type="match status" value="1"/>
</dbReference>
<keyword evidence="15" id="KW-1185">Reference proteome</keyword>
<dbReference type="KEGG" id="hsw:Hsw_4061"/>
<keyword evidence="4" id="KW-0067">ATP-binding</keyword>
<dbReference type="CDD" id="cd00158">
    <property type="entry name" value="RHOD"/>
    <property type="match status" value="1"/>
</dbReference>
<evidence type="ECO:0000256" key="10">
    <source>
        <dbReference type="ARBA" id="ARBA00075110"/>
    </source>
</evidence>
<dbReference type="InterPro" id="IPR045886">
    <property type="entry name" value="ThiF/MoeB/HesA"/>
</dbReference>
<evidence type="ECO:0000256" key="2">
    <source>
        <dbReference type="ARBA" id="ARBA00022679"/>
    </source>
</evidence>
<comment type="function">
    <text evidence="6">Catalyzes the adenylation by ATP of the carboxyl group of the C-terminal glycine of sulfur carrier protein MoaD.</text>
</comment>
<dbReference type="GO" id="GO:0061605">
    <property type="term" value="F:molybdopterin-synthase adenylyltransferase activity"/>
    <property type="evidence" value="ECO:0007669"/>
    <property type="project" value="UniProtKB-EC"/>
</dbReference>
<dbReference type="PATRIC" id="fig|1227739.3.peg.4209"/>
<dbReference type="STRING" id="1227739.Hsw_4061"/>
<keyword evidence="2" id="KW-0808">Transferase</keyword>
<dbReference type="SUPFAM" id="SSF69572">
    <property type="entry name" value="Activating enzymes of the ubiquitin-like proteins"/>
    <property type="match status" value="1"/>
</dbReference>
<dbReference type="PANTHER" id="PTHR10953:SF102">
    <property type="entry name" value="ADENYLYLTRANSFERASE AND SULFURTRANSFERASE MOCS3"/>
    <property type="match status" value="1"/>
</dbReference>
<feature type="domain" description="Rhodanese" evidence="13">
    <location>
        <begin position="335"/>
        <end position="424"/>
    </location>
</feature>
<comment type="catalytic activity">
    <reaction evidence="5">
        <text>[molybdopterin-synthase sulfur-carrier protein]-C-terminal Gly-Gly + ATP + H(+) = [molybdopterin-synthase sulfur-carrier protein]-C-terminal Gly-Gly-AMP + diphosphate</text>
        <dbReference type="Rhea" id="RHEA:43616"/>
        <dbReference type="Rhea" id="RHEA-COMP:12159"/>
        <dbReference type="Rhea" id="RHEA-COMP:12202"/>
        <dbReference type="ChEBI" id="CHEBI:15378"/>
        <dbReference type="ChEBI" id="CHEBI:30616"/>
        <dbReference type="ChEBI" id="CHEBI:33019"/>
        <dbReference type="ChEBI" id="CHEBI:90618"/>
        <dbReference type="ChEBI" id="CHEBI:90778"/>
        <dbReference type="EC" id="2.7.7.80"/>
    </reaction>
</comment>
<dbReference type="NCBIfam" id="NF004281">
    <property type="entry name" value="PRK05690.1"/>
    <property type="match status" value="1"/>
</dbReference>
<evidence type="ECO:0000256" key="9">
    <source>
        <dbReference type="ARBA" id="ARBA00073635"/>
    </source>
</evidence>
<dbReference type="InterPro" id="IPR000594">
    <property type="entry name" value="ThiF_NAD_FAD-bd"/>
</dbReference>
<dbReference type="eggNOG" id="COG0476">
    <property type="taxonomic scope" value="Bacteria"/>
</dbReference>
<accession>W8FAJ4</accession>
<evidence type="ECO:0000256" key="1">
    <source>
        <dbReference type="ARBA" id="ARBA00009919"/>
    </source>
</evidence>
<dbReference type="InterPro" id="IPR035985">
    <property type="entry name" value="Ubiquitin-activating_enz"/>
</dbReference>
<evidence type="ECO:0000256" key="12">
    <source>
        <dbReference type="ARBA" id="ARBA00078531"/>
    </source>
</evidence>
<dbReference type="GO" id="GO:0008641">
    <property type="term" value="F:ubiquitin-like modifier activating enzyme activity"/>
    <property type="evidence" value="ECO:0007669"/>
    <property type="project" value="InterPro"/>
</dbReference>
<dbReference type="AlphaFoldDB" id="W8FAJ4"/>
<dbReference type="CDD" id="cd00757">
    <property type="entry name" value="ThiF_MoeB_HesA_family"/>
    <property type="match status" value="1"/>
</dbReference>
<dbReference type="GO" id="GO:0004792">
    <property type="term" value="F:thiosulfate-cyanide sulfurtransferase activity"/>
    <property type="evidence" value="ECO:0007669"/>
    <property type="project" value="InterPro"/>
</dbReference>
<dbReference type="GO" id="GO:0008146">
    <property type="term" value="F:sulfotransferase activity"/>
    <property type="evidence" value="ECO:0007669"/>
    <property type="project" value="TreeGrafter"/>
</dbReference>
<dbReference type="HOGENOM" id="CLU_013325_1_0_10"/>
<protein>
    <recommendedName>
        <fullName evidence="9">Molybdopterin-synthase adenylyltransferase</fullName>
        <ecNumber evidence="8">2.7.7.80</ecNumber>
    </recommendedName>
    <alternativeName>
        <fullName evidence="12">MoaD protein adenylase</fullName>
    </alternativeName>
    <alternativeName>
        <fullName evidence="10">Molybdopterin-converting factor subunit 1 adenylase</fullName>
    </alternativeName>
    <alternativeName>
        <fullName evidence="11">Sulfur carrier protein MoaD adenylyltransferase</fullName>
    </alternativeName>
</protein>
<dbReference type="GO" id="GO:0005524">
    <property type="term" value="F:ATP binding"/>
    <property type="evidence" value="ECO:0007669"/>
    <property type="project" value="UniProtKB-KW"/>
</dbReference>